<dbReference type="GO" id="GO:0006281">
    <property type="term" value="P:DNA repair"/>
    <property type="evidence" value="ECO:0007669"/>
    <property type="project" value="TreeGrafter"/>
</dbReference>
<dbReference type="InterPro" id="IPR023214">
    <property type="entry name" value="HAD_sf"/>
</dbReference>
<dbReference type="CDD" id="cd01427">
    <property type="entry name" value="HAD_like"/>
    <property type="match status" value="1"/>
</dbReference>
<evidence type="ECO:0000313" key="2">
    <source>
        <dbReference type="Proteomes" id="UP000260773"/>
    </source>
</evidence>
<dbReference type="InterPro" id="IPR036412">
    <property type="entry name" value="HAD-like_sf"/>
</dbReference>
<dbReference type="RefSeq" id="WP_117528650.1">
    <property type="nucleotide sequence ID" value="NZ_JAQDKA010000011.1"/>
</dbReference>
<evidence type="ECO:0000313" key="1">
    <source>
        <dbReference type="EMBL" id="RGB78628.1"/>
    </source>
</evidence>
<dbReference type="InterPro" id="IPR041492">
    <property type="entry name" value="HAD_2"/>
</dbReference>
<dbReference type="Gene3D" id="3.40.50.1000">
    <property type="entry name" value="HAD superfamily/HAD-like"/>
    <property type="match status" value="1"/>
</dbReference>
<dbReference type="AlphaFoldDB" id="A0A3E2TN80"/>
<comment type="caution">
    <text evidence="1">The sequence shown here is derived from an EMBL/GenBank/DDBJ whole genome shotgun (WGS) entry which is preliminary data.</text>
</comment>
<dbReference type="PANTHER" id="PTHR43434">
    <property type="entry name" value="PHOSPHOGLYCOLATE PHOSPHATASE"/>
    <property type="match status" value="1"/>
</dbReference>
<dbReference type="Gene3D" id="1.10.150.240">
    <property type="entry name" value="Putative phosphatase, domain 2"/>
    <property type="match status" value="1"/>
</dbReference>
<sequence length="212" mass="23835">MEKKMKIDSLIFDLDGTLWDSSEGIVATWALVLEHYPEIHKKVTAEELASNFGLPLDQIARNMFPEQTEALRMRLMDECCQQENIYLAEHGGLLYPKLEETLQKLSEKYPLFIVSNCQDGYIQSFYSGNHTAKYFKDCECIGVTGKSKGANIRLVMERNGLKSPVYIGDTQGDADAAAQAGIPFIYAAYGFGQVKAFDAEIHTFEELLDIVE</sequence>
<reference evidence="1 2" key="1">
    <citation type="submission" date="2018-08" db="EMBL/GenBank/DDBJ databases">
        <title>A genome reference for cultivated species of the human gut microbiota.</title>
        <authorList>
            <person name="Zou Y."/>
            <person name="Xue W."/>
            <person name="Luo G."/>
        </authorList>
    </citation>
    <scope>NUCLEOTIDE SEQUENCE [LARGE SCALE GENOMIC DNA]</scope>
    <source>
        <strain evidence="1 2">AF45-17</strain>
    </source>
</reference>
<organism evidence="1 2">
    <name type="scientific">Coprococcus catus</name>
    <dbReference type="NCBI Taxonomy" id="116085"/>
    <lineage>
        <taxon>Bacteria</taxon>
        <taxon>Bacillati</taxon>
        <taxon>Bacillota</taxon>
        <taxon>Clostridia</taxon>
        <taxon>Lachnospirales</taxon>
        <taxon>Lachnospiraceae</taxon>
        <taxon>Coprococcus</taxon>
    </lineage>
</organism>
<protein>
    <submittedName>
        <fullName evidence="1">HAD family hydrolase</fullName>
    </submittedName>
</protein>
<name>A0A3E2TN80_9FIRM</name>
<dbReference type="SUPFAM" id="SSF56784">
    <property type="entry name" value="HAD-like"/>
    <property type="match status" value="1"/>
</dbReference>
<dbReference type="NCBIfam" id="TIGR01549">
    <property type="entry name" value="HAD-SF-IA-v1"/>
    <property type="match status" value="1"/>
</dbReference>
<proteinExistence type="predicted"/>
<accession>A0A3E2TN80</accession>
<dbReference type="Pfam" id="PF13419">
    <property type="entry name" value="HAD_2"/>
    <property type="match status" value="1"/>
</dbReference>
<dbReference type="GO" id="GO:0008967">
    <property type="term" value="F:phosphoglycolate phosphatase activity"/>
    <property type="evidence" value="ECO:0007669"/>
    <property type="project" value="TreeGrafter"/>
</dbReference>
<dbReference type="SFLD" id="SFLDS00003">
    <property type="entry name" value="Haloacid_Dehalogenase"/>
    <property type="match status" value="1"/>
</dbReference>
<gene>
    <name evidence="1" type="ORF">DW070_11260</name>
</gene>
<keyword evidence="1" id="KW-0378">Hydrolase</keyword>
<dbReference type="PANTHER" id="PTHR43434:SF1">
    <property type="entry name" value="PHOSPHOGLYCOLATE PHOSPHATASE"/>
    <property type="match status" value="1"/>
</dbReference>
<dbReference type="InterPro" id="IPR050155">
    <property type="entry name" value="HAD-like_hydrolase_sf"/>
</dbReference>
<dbReference type="InterPro" id="IPR006439">
    <property type="entry name" value="HAD-SF_hydro_IA"/>
</dbReference>
<dbReference type="EMBL" id="QVEP01000028">
    <property type="protein sequence ID" value="RGB78628.1"/>
    <property type="molecule type" value="Genomic_DNA"/>
</dbReference>
<dbReference type="Proteomes" id="UP000260773">
    <property type="component" value="Unassembled WGS sequence"/>
</dbReference>
<dbReference type="SFLD" id="SFLDG01129">
    <property type="entry name" value="C1.5:_HAD__Beta-PGM__Phosphata"/>
    <property type="match status" value="1"/>
</dbReference>
<dbReference type="InterPro" id="IPR023198">
    <property type="entry name" value="PGP-like_dom2"/>
</dbReference>